<dbReference type="Pfam" id="PF04749">
    <property type="entry name" value="PLAC8"/>
    <property type="match status" value="1"/>
</dbReference>
<evidence type="ECO:0000256" key="1">
    <source>
        <dbReference type="SAM" id="MobiDB-lite"/>
    </source>
</evidence>
<name>A0AB34FSV9_9HYPO</name>
<organism evidence="2 3">
    <name type="scientific">Purpureocillium lavendulum</name>
    <dbReference type="NCBI Taxonomy" id="1247861"/>
    <lineage>
        <taxon>Eukaryota</taxon>
        <taxon>Fungi</taxon>
        <taxon>Dikarya</taxon>
        <taxon>Ascomycota</taxon>
        <taxon>Pezizomycotina</taxon>
        <taxon>Sordariomycetes</taxon>
        <taxon>Hypocreomycetidae</taxon>
        <taxon>Hypocreales</taxon>
        <taxon>Ophiocordycipitaceae</taxon>
        <taxon>Purpureocillium</taxon>
    </lineage>
</organism>
<dbReference type="InterPro" id="IPR006461">
    <property type="entry name" value="PLAC_motif_containing"/>
</dbReference>
<evidence type="ECO:0000313" key="2">
    <source>
        <dbReference type="EMBL" id="KAJ6441431.1"/>
    </source>
</evidence>
<sequence>MSAQEQKPVATGQQHSNGPVDQADLEDWTKRFNEVLARPSEHINSKSPEGSQSWFAGFFDCFNPIDTCLITYCLPCVTFGKTHHRIRKNGDLTGYEPINTSCLLFCGTGCFGLHWIPMAMQRQNIREKYNLQGSCLMDIALSCCCHCCTLVQGDKEAEHREGLLSNGAGVQQQYQSNTEMQYPGK</sequence>
<keyword evidence="3" id="KW-1185">Reference proteome</keyword>
<comment type="caution">
    <text evidence="2">The sequence shown here is derived from an EMBL/GenBank/DDBJ whole genome shotgun (WGS) entry which is preliminary data.</text>
</comment>
<evidence type="ECO:0000313" key="3">
    <source>
        <dbReference type="Proteomes" id="UP001163105"/>
    </source>
</evidence>
<feature type="compositionally biased region" description="Polar residues" evidence="1">
    <location>
        <begin position="1"/>
        <end position="19"/>
    </location>
</feature>
<accession>A0AB34FSV9</accession>
<dbReference type="PANTHER" id="PTHR15907">
    <property type="entry name" value="DUF614 FAMILY PROTEIN-RELATED"/>
    <property type="match status" value="1"/>
</dbReference>
<proteinExistence type="predicted"/>
<dbReference type="NCBIfam" id="TIGR01571">
    <property type="entry name" value="A_thal_Cys_rich"/>
    <property type="match status" value="1"/>
</dbReference>
<gene>
    <name evidence="2" type="ORF">O9K51_04981</name>
</gene>
<reference evidence="2" key="1">
    <citation type="submission" date="2023-01" db="EMBL/GenBank/DDBJ databases">
        <title>The growth and conidiation of Purpureocillium lavendulum are regulated by nitrogen source and histone H3K14 acetylation.</title>
        <authorList>
            <person name="Tang P."/>
            <person name="Han J."/>
            <person name="Zhang C."/>
            <person name="Tang P."/>
            <person name="Qi F."/>
            <person name="Zhang K."/>
            <person name="Liang L."/>
        </authorList>
    </citation>
    <scope>NUCLEOTIDE SEQUENCE</scope>
    <source>
        <strain evidence="2">YMF1.00683</strain>
    </source>
</reference>
<protein>
    <submittedName>
        <fullName evidence="2">Class II DAHP synthetase family protein</fullName>
    </submittedName>
</protein>
<dbReference type="AlphaFoldDB" id="A0AB34FSV9"/>
<feature type="region of interest" description="Disordered" evidence="1">
    <location>
        <begin position="1"/>
        <end position="23"/>
    </location>
</feature>
<dbReference type="Proteomes" id="UP001163105">
    <property type="component" value="Unassembled WGS sequence"/>
</dbReference>
<dbReference type="EMBL" id="JAQHRD010000004">
    <property type="protein sequence ID" value="KAJ6441431.1"/>
    <property type="molecule type" value="Genomic_DNA"/>
</dbReference>